<evidence type="ECO:0000256" key="1">
    <source>
        <dbReference type="SAM" id="Phobius"/>
    </source>
</evidence>
<proteinExistence type="predicted"/>
<keyword evidence="3" id="KW-1185">Reference proteome</keyword>
<comment type="caution">
    <text evidence="2">The sequence shown here is derived from an EMBL/GenBank/DDBJ whole genome shotgun (WGS) entry which is preliminary data.</text>
</comment>
<feature type="transmembrane region" description="Helical" evidence="1">
    <location>
        <begin position="52"/>
        <end position="71"/>
    </location>
</feature>
<reference evidence="2" key="1">
    <citation type="submission" date="2021-06" db="EMBL/GenBank/DDBJ databases">
        <authorList>
            <person name="Kallberg Y."/>
            <person name="Tangrot J."/>
            <person name="Rosling A."/>
        </authorList>
    </citation>
    <scope>NUCLEOTIDE SEQUENCE</scope>
    <source>
        <strain evidence="2">FL130A</strain>
    </source>
</reference>
<dbReference type="Proteomes" id="UP000789508">
    <property type="component" value="Unassembled WGS sequence"/>
</dbReference>
<gene>
    <name evidence="2" type="ORF">ALEPTO_LOCUS14300</name>
</gene>
<dbReference type="Gene3D" id="3.60.21.10">
    <property type="match status" value="1"/>
</dbReference>
<accession>A0A9N9JD74</accession>
<dbReference type="AlphaFoldDB" id="A0A9N9JD74"/>
<feature type="non-terminal residue" evidence="2">
    <location>
        <position position="97"/>
    </location>
</feature>
<evidence type="ECO:0000313" key="3">
    <source>
        <dbReference type="Proteomes" id="UP000789508"/>
    </source>
</evidence>
<evidence type="ECO:0000313" key="2">
    <source>
        <dbReference type="EMBL" id="CAG8774081.1"/>
    </source>
</evidence>
<organism evidence="2 3">
    <name type="scientific">Ambispora leptoticha</name>
    <dbReference type="NCBI Taxonomy" id="144679"/>
    <lineage>
        <taxon>Eukaryota</taxon>
        <taxon>Fungi</taxon>
        <taxon>Fungi incertae sedis</taxon>
        <taxon>Mucoromycota</taxon>
        <taxon>Glomeromycotina</taxon>
        <taxon>Glomeromycetes</taxon>
        <taxon>Archaeosporales</taxon>
        <taxon>Ambisporaceae</taxon>
        <taxon>Ambispora</taxon>
    </lineage>
</organism>
<dbReference type="InterPro" id="IPR029052">
    <property type="entry name" value="Metallo-depent_PP-like"/>
</dbReference>
<sequence>ISLAHSTQARIKQATTLESLLQERNKLIQNYHHQELTQQKTTLLRHQQQERWVWGGLLAALAIIAIGDIFGKTGRKVIHEYLPELKKEQEIDLTIAN</sequence>
<dbReference type="EMBL" id="CAJVPS010054454">
    <property type="protein sequence ID" value="CAG8774081.1"/>
    <property type="molecule type" value="Genomic_DNA"/>
</dbReference>
<keyword evidence="1" id="KW-1133">Transmembrane helix</keyword>
<feature type="non-terminal residue" evidence="2">
    <location>
        <position position="1"/>
    </location>
</feature>
<dbReference type="InterPro" id="IPR005235">
    <property type="entry name" value="YmdB-like"/>
</dbReference>
<name>A0A9N9JD74_9GLOM</name>
<dbReference type="Pfam" id="PF13277">
    <property type="entry name" value="YmdB"/>
    <property type="match status" value="1"/>
</dbReference>
<protein>
    <submittedName>
        <fullName evidence="2">11312_t:CDS:1</fullName>
    </submittedName>
</protein>
<keyword evidence="1" id="KW-0472">Membrane</keyword>
<keyword evidence="1" id="KW-0812">Transmembrane</keyword>
<dbReference type="OrthoDB" id="10503317at2759"/>